<sequence length="141" mass="15436">MAAVSMALRAFQRPTVWVGVWVFLILAVIVVCLGPPPEIPDMPENTDKAEHFLTYVGLSFWAVQLFATRRALLWAGFGLVLLGVGIEFAQGAFTVDRSADPFDALANTLGVLAGLSLARTPAREWVLRLDRYWFGRGAANS</sequence>
<protein>
    <recommendedName>
        <fullName evidence="4">VanZ-like domain-containing protein</fullName>
    </recommendedName>
</protein>
<organism evidence="2 3">
    <name type="scientific">Stenotrophomonas panacihumi</name>
    <dbReference type="NCBI Taxonomy" id="676599"/>
    <lineage>
        <taxon>Bacteria</taxon>
        <taxon>Pseudomonadati</taxon>
        <taxon>Pseudomonadota</taxon>
        <taxon>Gammaproteobacteria</taxon>
        <taxon>Lysobacterales</taxon>
        <taxon>Lysobacteraceae</taxon>
        <taxon>Stenotrophomonas</taxon>
    </lineage>
</organism>
<evidence type="ECO:0008006" key="4">
    <source>
        <dbReference type="Google" id="ProtNLM"/>
    </source>
</evidence>
<feature type="transmembrane region" description="Helical" evidence="1">
    <location>
        <begin position="72"/>
        <end position="92"/>
    </location>
</feature>
<evidence type="ECO:0000313" key="2">
    <source>
        <dbReference type="EMBL" id="KRG40968.1"/>
    </source>
</evidence>
<keyword evidence="1" id="KW-0472">Membrane</keyword>
<evidence type="ECO:0000313" key="3">
    <source>
        <dbReference type="Proteomes" id="UP000051802"/>
    </source>
</evidence>
<keyword evidence="1" id="KW-0812">Transmembrane</keyword>
<proteinExistence type="predicted"/>
<feature type="transmembrane region" description="Helical" evidence="1">
    <location>
        <begin position="49"/>
        <end position="67"/>
    </location>
</feature>
<dbReference type="PANTHER" id="PTHR28008:SF1">
    <property type="entry name" value="DOMAIN PROTEIN, PUTATIVE (AFU_ORTHOLOGUE AFUA_3G10980)-RELATED"/>
    <property type="match status" value="1"/>
</dbReference>
<accession>A0A0R0AJN9</accession>
<dbReference type="STRING" id="676599.ARC20_12075"/>
<dbReference type="EMBL" id="LLXU01000092">
    <property type="protein sequence ID" value="KRG40968.1"/>
    <property type="molecule type" value="Genomic_DNA"/>
</dbReference>
<evidence type="ECO:0000256" key="1">
    <source>
        <dbReference type="SAM" id="Phobius"/>
    </source>
</evidence>
<dbReference type="AlphaFoldDB" id="A0A0R0AJN9"/>
<comment type="caution">
    <text evidence="2">The sequence shown here is derived from an EMBL/GenBank/DDBJ whole genome shotgun (WGS) entry which is preliminary data.</text>
</comment>
<dbReference type="PANTHER" id="PTHR28008">
    <property type="entry name" value="DOMAIN PROTEIN, PUTATIVE (AFU_ORTHOLOGUE AFUA_3G10980)-RELATED"/>
    <property type="match status" value="1"/>
</dbReference>
<name>A0A0R0AJN9_9GAMM</name>
<dbReference type="RefSeq" id="WP_057647354.1">
    <property type="nucleotide sequence ID" value="NZ_LLXU01000092.1"/>
</dbReference>
<keyword evidence="3" id="KW-1185">Reference proteome</keyword>
<dbReference type="OrthoDB" id="3790495at2"/>
<dbReference type="Proteomes" id="UP000051802">
    <property type="component" value="Unassembled WGS sequence"/>
</dbReference>
<gene>
    <name evidence="2" type="ORF">ARC20_12075</name>
</gene>
<feature type="transmembrane region" description="Helical" evidence="1">
    <location>
        <begin position="16"/>
        <end position="37"/>
    </location>
</feature>
<keyword evidence="1" id="KW-1133">Transmembrane helix</keyword>
<reference evidence="2 3" key="1">
    <citation type="submission" date="2015-10" db="EMBL/GenBank/DDBJ databases">
        <title>Genome sequencing and analysis of members of genus Stenotrophomonas.</title>
        <authorList>
            <person name="Patil P.P."/>
            <person name="Midha S."/>
            <person name="Patil P.B."/>
        </authorList>
    </citation>
    <scope>NUCLEOTIDE SEQUENCE [LARGE SCALE GENOMIC DNA]</scope>
    <source>
        <strain evidence="2 3">JCM 16536</strain>
    </source>
</reference>